<keyword evidence="1" id="KW-0732">Signal</keyword>
<dbReference type="RefSeq" id="WP_126725059.1">
    <property type="nucleotide sequence ID" value="NZ_RYZH01000015.1"/>
</dbReference>
<feature type="signal peptide" evidence="1">
    <location>
        <begin position="1"/>
        <end position="30"/>
    </location>
</feature>
<dbReference type="Proteomes" id="UP000280296">
    <property type="component" value="Unassembled WGS sequence"/>
</dbReference>
<evidence type="ECO:0000313" key="3">
    <source>
        <dbReference type="Proteomes" id="UP000280296"/>
    </source>
</evidence>
<organism evidence="2 3">
    <name type="scientific">Tautonia sociabilis</name>
    <dbReference type="NCBI Taxonomy" id="2080755"/>
    <lineage>
        <taxon>Bacteria</taxon>
        <taxon>Pseudomonadati</taxon>
        <taxon>Planctomycetota</taxon>
        <taxon>Planctomycetia</taxon>
        <taxon>Isosphaerales</taxon>
        <taxon>Isosphaeraceae</taxon>
        <taxon>Tautonia</taxon>
    </lineage>
</organism>
<comment type="caution">
    <text evidence="2">The sequence shown here is derived from an EMBL/GenBank/DDBJ whole genome shotgun (WGS) entry which is preliminary data.</text>
</comment>
<accession>A0A432ML03</accession>
<sequence length="374" mass="40965">MSKRACIPFAPVTQLAATFLLLLAPLVGCGSNSSSGTETGSARAAGDVSPAVLQWQHNMLVFGSRHCSRETIQTQQTWEGGVWYYDGARAFYQIADYSGDRRWEECARYVIEMYRSYVLENQGQVPGWRVFPHGLLEHYRRTGDERSRDAVLLLAQGSAFAASSGGPDSALSRETAYIINAYLAAQELGAPGLELPLETAVSYALGHIRAWIDGTAASAKPFMIGLTLEALINLHGRTGDPRVPDAVRSALNWLWDTGHLAAGHTFPFILCREGVRSEECRTLQDSPAPDLNLLIAPAFAWLHFVSGDEESAVRGDRVFEGGVFGADLSAGKRFTQNYRWSFDYLRWRAGITSFVQQPGAAANVQLARPSMSGR</sequence>
<dbReference type="OrthoDB" id="275036at2"/>
<proteinExistence type="predicted"/>
<feature type="chain" id="PRO_5019339980" evidence="1">
    <location>
        <begin position="31"/>
        <end position="374"/>
    </location>
</feature>
<evidence type="ECO:0000256" key="1">
    <source>
        <dbReference type="SAM" id="SignalP"/>
    </source>
</evidence>
<evidence type="ECO:0000313" key="2">
    <source>
        <dbReference type="EMBL" id="RUL87939.1"/>
    </source>
</evidence>
<dbReference type="AlphaFoldDB" id="A0A432ML03"/>
<protein>
    <submittedName>
        <fullName evidence="2">Uncharacterized protein</fullName>
    </submittedName>
</protein>
<dbReference type="EMBL" id="RYZH01000015">
    <property type="protein sequence ID" value="RUL87939.1"/>
    <property type="molecule type" value="Genomic_DNA"/>
</dbReference>
<reference evidence="2 3" key="1">
    <citation type="submission" date="2018-12" db="EMBL/GenBank/DDBJ databases">
        <authorList>
            <person name="Toschakov S.V."/>
        </authorList>
    </citation>
    <scope>NUCLEOTIDE SEQUENCE [LARGE SCALE GENOMIC DNA]</scope>
    <source>
        <strain evidence="2 3">GM2012</strain>
    </source>
</reference>
<reference evidence="2 3" key="2">
    <citation type="submission" date="2019-01" db="EMBL/GenBank/DDBJ databases">
        <title>Tautonia sociabilis, a novel thermotolerant planctomycete of Isosphaeraceae family, isolated from a 4000 m deep subterranean habitat.</title>
        <authorList>
            <person name="Kovaleva O.L."/>
            <person name="Elcheninov A.G."/>
            <person name="Van Heerden E."/>
            <person name="Toshchakov S.V."/>
            <person name="Novikov A."/>
            <person name="Bonch-Osmolovskaya E.A."/>
            <person name="Kublanov I.V."/>
        </authorList>
    </citation>
    <scope>NUCLEOTIDE SEQUENCE [LARGE SCALE GENOMIC DNA]</scope>
    <source>
        <strain evidence="2 3">GM2012</strain>
    </source>
</reference>
<gene>
    <name evidence="2" type="ORF">TsocGM_09420</name>
</gene>
<name>A0A432ML03_9BACT</name>
<keyword evidence="3" id="KW-1185">Reference proteome</keyword>